<dbReference type="AlphaFoldDB" id="A0A2Z3H2S4"/>
<organism evidence="1 2">
    <name type="scientific">Gemmata obscuriglobus</name>
    <dbReference type="NCBI Taxonomy" id="114"/>
    <lineage>
        <taxon>Bacteria</taxon>
        <taxon>Pseudomonadati</taxon>
        <taxon>Planctomycetota</taxon>
        <taxon>Planctomycetia</taxon>
        <taxon>Gemmatales</taxon>
        <taxon>Gemmataceae</taxon>
        <taxon>Gemmata</taxon>
    </lineage>
</organism>
<evidence type="ECO:0000313" key="1">
    <source>
        <dbReference type="EMBL" id="AWM39161.1"/>
    </source>
</evidence>
<protein>
    <submittedName>
        <fullName evidence="1">Uncharacterized protein</fullName>
    </submittedName>
</protein>
<dbReference type="RefSeq" id="WP_010044788.1">
    <property type="nucleotide sequence ID" value="NZ_CP025958.1"/>
</dbReference>
<name>A0A2Z3H2S4_9BACT</name>
<sequence length="76" mass="8695">MDIDDITTEQARKLYDAYHPVLGHLSRVRQRLDQLGFPLDDAFLKAVSRAQDAMRDLTVELNYMACPAGTGCRRRQ</sequence>
<reference evidence="1 2" key="1">
    <citation type="submission" date="2018-01" db="EMBL/GenBank/DDBJ databases">
        <title>G. obscuriglobus.</title>
        <authorList>
            <person name="Franke J."/>
            <person name="Blomberg W."/>
            <person name="Selmecki A."/>
        </authorList>
    </citation>
    <scope>NUCLEOTIDE SEQUENCE [LARGE SCALE GENOMIC DNA]</scope>
    <source>
        <strain evidence="1 2">DSM 5831</strain>
    </source>
</reference>
<dbReference type="Proteomes" id="UP000245802">
    <property type="component" value="Chromosome"/>
</dbReference>
<dbReference type="EMBL" id="CP025958">
    <property type="protein sequence ID" value="AWM39161.1"/>
    <property type="molecule type" value="Genomic_DNA"/>
</dbReference>
<gene>
    <name evidence="1" type="ORF">C1280_20675</name>
</gene>
<proteinExistence type="predicted"/>
<evidence type="ECO:0000313" key="2">
    <source>
        <dbReference type="Proteomes" id="UP000245802"/>
    </source>
</evidence>
<accession>A0A2Z3H2S4</accession>
<keyword evidence="2" id="KW-1185">Reference proteome</keyword>
<dbReference type="KEGG" id="gog:C1280_20675"/>